<organism evidence="1 2">
    <name type="scientific">Microbacterium sediminis</name>
    <dbReference type="NCBI Taxonomy" id="904291"/>
    <lineage>
        <taxon>Bacteria</taxon>
        <taxon>Bacillati</taxon>
        <taxon>Actinomycetota</taxon>
        <taxon>Actinomycetes</taxon>
        <taxon>Micrococcales</taxon>
        <taxon>Microbacteriaceae</taxon>
        <taxon>Microbacterium</taxon>
    </lineage>
</organism>
<evidence type="ECO:0000313" key="2">
    <source>
        <dbReference type="Proteomes" id="UP000093355"/>
    </source>
</evidence>
<protein>
    <submittedName>
        <fullName evidence="1">Uncharacterized protein</fullName>
    </submittedName>
</protein>
<dbReference type="Proteomes" id="UP000093355">
    <property type="component" value="Unassembled WGS sequence"/>
</dbReference>
<dbReference type="STRING" id="904291.A7J15_00325"/>
<evidence type="ECO:0000313" key="1">
    <source>
        <dbReference type="EMBL" id="OCG75547.1"/>
    </source>
</evidence>
<gene>
    <name evidence="1" type="ORF">A7J15_00325</name>
</gene>
<dbReference type="EMBL" id="LXMD01000012">
    <property type="protein sequence ID" value="OCG75547.1"/>
    <property type="molecule type" value="Genomic_DNA"/>
</dbReference>
<accession>A0A1B9NG19</accession>
<dbReference type="RefSeq" id="WP_067022684.1">
    <property type="nucleotide sequence ID" value="NZ_CP038256.1"/>
</dbReference>
<proteinExistence type="predicted"/>
<dbReference type="AlphaFoldDB" id="A0A1B9NG19"/>
<sequence length="143" mass="14280">MRSDWPIRVATWLGALLAGAVFGIAGTVMHSAAVIPLGVGGVVLPVGMLIAAVGSLALLVAVRILGDDRATVLATGLGMLAALLAFSGQGPGGSVVVPAAAEGQPPLGIIWSWTVAIVVLLVVAWPDLRGVRSTSGERTAPDA</sequence>
<reference evidence="1 2" key="1">
    <citation type="submission" date="2016-05" db="EMBL/GenBank/DDBJ databases">
        <authorList>
            <person name="Lavstsen T."/>
            <person name="Jespersen J.S."/>
        </authorList>
    </citation>
    <scope>NUCLEOTIDE SEQUENCE [LARGE SCALE GENOMIC DNA]</scope>
    <source>
        <strain evidence="1 2">YLB-01</strain>
    </source>
</reference>
<keyword evidence="2" id="KW-1185">Reference proteome</keyword>
<name>A0A1B9NG19_9MICO</name>
<dbReference type="OrthoDB" id="5082752at2"/>
<comment type="caution">
    <text evidence="1">The sequence shown here is derived from an EMBL/GenBank/DDBJ whole genome shotgun (WGS) entry which is preliminary data.</text>
</comment>